<name>A0ABR2K4Z3_9EUKA</name>
<protein>
    <recommendedName>
        <fullName evidence="6">Rab-GAP TBC domain-containing protein</fullName>
    </recommendedName>
</protein>
<accession>A0ABR2K4Z3</accession>
<keyword evidence="3" id="KW-0175">Coiled coil</keyword>
<comment type="caution">
    <text evidence="4">The sequence shown here is derived from an EMBL/GenBank/DDBJ whole genome shotgun (WGS) entry which is preliminary data.</text>
</comment>
<evidence type="ECO:0000256" key="1">
    <source>
        <dbReference type="ARBA" id="ARBA00022574"/>
    </source>
</evidence>
<gene>
    <name evidence="4" type="ORF">M9Y10_041625</name>
</gene>
<evidence type="ECO:0008006" key="6">
    <source>
        <dbReference type="Google" id="ProtNLM"/>
    </source>
</evidence>
<dbReference type="InterPro" id="IPR051570">
    <property type="entry name" value="TBC1_cilium_biogenesis"/>
</dbReference>
<sequence>MYGEYSAIDQAPNGLIKLTPTSDARVEINPKKIKELLSRFHCFPTDNRKQIWTYILQLPLNEEAFRAFVNRSQLPQARKLCAEKHCGKKTLAIVNALIHWHAPLINCDWLPPLVQKLVVGFRDDPLFCFEAAVTFLTNYFSEWLSAVPGPPPEVLSRIDAIFSNYDPDLRDALGTALVVWPAYRSIFAEVLYDRNWFDLMDVLVSSAPQFLEFLVVAWIVINGPQLRIDHTTFHMTQRAVNINLLVKTALKIESTCSPTLFANIRFKSLPSPQYPIIEANSDAVVLRTLQSDHDRLSDLQKQLLEERRQADEAEKIKNRRKQTYDSIQQLHLAKENEERVETAKAAAALDTQMKRLRLEGKRLRQSDERQFLEAWEMDWETGIDMSARTKTSTFKNESEENMIDNDAIRFQAMTNLRQSDLLAREARKNSVTLTRHARGELDAQIHKRQLHDEVNRLANNPVLLANVSSIKPISKRSE</sequence>
<evidence type="ECO:0000256" key="3">
    <source>
        <dbReference type="SAM" id="Coils"/>
    </source>
</evidence>
<keyword evidence="5" id="KW-1185">Reference proteome</keyword>
<dbReference type="PANTHER" id="PTHR19853">
    <property type="entry name" value="WD REPEAT CONTAINING PROTEIN 3 WDR3"/>
    <property type="match status" value="1"/>
</dbReference>
<reference evidence="4 5" key="1">
    <citation type="submission" date="2024-04" db="EMBL/GenBank/DDBJ databases">
        <title>Tritrichomonas musculus Genome.</title>
        <authorList>
            <person name="Alves-Ferreira E."/>
            <person name="Grigg M."/>
            <person name="Lorenzi H."/>
            <person name="Galac M."/>
        </authorList>
    </citation>
    <scope>NUCLEOTIDE SEQUENCE [LARGE SCALE GENOMIC DNA]</scope>
    <source>
        <strain evidence="4 5">EAF2021</strain>
    </source>
</reference>
<keyword evidence="2" id="KW-0677">Repeat</keyword>
<evidence type="ECO:0000313" key="4">
    <source>
        <dbReference type="EMBL" id="KAK8886165.1"/>
    </source>
</evidence>
<evidence type="ECO:0000256" key="2">
    <source>
        <dbReference type="ARBA" id="ARBA00022737"/>
    </source>
</evidence>
<dbReference type="Proteomes" id="UP001470230">
    <property type="component" value="Unassembled WGS sequence"/>
</dbReference>
<organism evidence="4 5">
    <name type="scientific">Tritrichomonas musculus</name>
    <dbReference type="NCBI Taxonomy" id="1915356"/>
    <lineage>
        <taxon>Eukaryota</taxon>
        <taxon>Metamonada</taxon>
        <taxon>Parabasalia</taxon>
        <taxon>Tritrichomonadida</taxon>
        <taxon>Tritrichomonadidae</taxon>
        <taxon>Tritrichomonas</taxon>
    </lineage>
</organism>
<evidence type="ECO:0000313" key="5">
    <source>
        <dbReference type="Proteomes" id="UP001470230"/>
    </source>
</evidence>
<dbReference type="EMBL" id="JAPFFF010000007">
    <property type="protein sequence ID" value="KAK8886165.1"/>
    <property type="molecule type" value="Genomic_DNA"/>
</dbReference>
<feature type="coiled-coil region" evidence="3">
    <location>
        <begin position="286"/>
        <end position="316"/>
    </location>
</feature>
<dbReference type="PANTHER" id="PTHR19853:SF1">
    <property type="entry name" value="TBC1 DOMAIN FAMILY MEMBER 31"/>
    <property type="match status" value="1"/>
</dbReference>
<keyword evidence="1" id="KW-0853">WD repeat</keyword>
<proteinExistence type="predicted"/>